<dbReference type="AlphaFoldDB" id="A0A940DI55"/>
<sequence>MKYFKKTMEYLFVLEKGKRFLTIFLLFLPVGFVAAFAAPNAAVFKWLSDFTVGDTDFWHAWCLNGNLNWHVTLGGLCVAVIFIMFFFSVVSTVVARSMRVGVFKLSGIFREFNENFFPVMAATFMYGAITLIIKAIMTALFVMFQTFEDATVAALFSSVAGVLAFLLLCFMVTIGVIYLPFMVYNGLRSFHAFTASAGKITGKLQVKMFFAVTIPVAVCVGIGVAVGAARNAIASIVVETVTYTLVFTYIVTLTFVSYYEILELKREDYPREYFYYKPKRRN</sequence>
<reference evidence="2" key="1">
    <citation type="submission" date="2020-10" db="EMBL/GenBank/DDBJ databases">
        <authorList>
            <person name="Gilroy R."/>
        </authorList>
    </citation>
    <scope>NUCLEOTIDE SEQUENCE</scope>
    <source>
        <strain evidence="2">517</strain>
    </source>
</reference>
<keyword evidence="1" id="KW-0472">Membrane</keyword>
<feature type="transmembrane region" description="Helical" evidence="1">
    <location>
        <begin position="116"/>
        <end position="142"/>
    </location>
</feature>
<feature type="transmembrane region" description="Helical" evidence="1">
    <location>
        <begin position="208"/>
        <end position="229"/>
    </location>
</feature>
<comment type="caution">
    <text evidence="2">The sequence shown here is derived from an EMBL/GenBank/DDBJ whole genome shotgun (WGS) entry which is preliminary data.</text>
</comment>
<name>A0A940DI55_9FIRM</name>
<evidence type="ECO:0000256" key="1">
    <source>
        <dbReference type="SAM" id="Phobius"/>
    </source>
</evidence>
<accession>A0A940DI55</accession>
<feature type="transmembrane region" description="Helical" evidence="1">
    <location>
        <begin position="162"/>
        <end position="187"/>
    </location>
</feature>
<proteinExistence type="predicted"/>
<evidence type="ECO:0000313" key="2">
    <source>
        <dbReference type="EMBL" id="MBO8424597.1"/>
    </source>
</evidence>
<protein>
    <submittedName>
        <fullName evidence="2">Uncharacterized protein</fullName>
    </submittedName>
</protein>
<evidence type="ECO:0000313" key="3">
    <source>
        <dbReference type="Proteomes" id="UP000727857"/>
    </source>
</evidence>
<dbReference type="Proteomes" id="UP000727857">
    <property type="component" value="Unassembled WGS sequence"/>
</dbReference>
<dbReference type="EMBL" id="JADINF010000158">
    <property type="protein sequence ID" value="MBO8424597.1"/>
    <property type="molecule type" value="Genomic_DNA"/>
</dbReference>
<gene>
    <name evidence="2" type="ORF">IAB16_06215</name>
</gene>
<organism evidence="2 3">
    <name type="scientific">Candidatus Stercoripulliclostridium pullicola</name>
    <dbReference type="NCBI Taxonomy" id="2840953"/>
    <lineage>
        <taxon>Bacteria</taxon>
        <taxon>Bacillati</taxon>
        <taxon>Bacillota</taxon>
        <taxon>Clostridia</taxon>
        <taxon>Eubacteriales</taxon>
        <taxon>Candidatus Stercoripulliclostridium</taxon>
    </lineage>
</organism>
<feature type="transmembrane region" description="Helical" evidence="1">
    <location>
        <begin position="241"/>
        <end position="261"/>
    </location>
</feature>
<reference evidence="2" key="2">
    <citation type="journal article" date="2021" name="PeerJ">
        <title>Extensive microbial diversity within the chicken gut microbiome revealed by metagenomics and culture.</title>
        <authorList>
            <person name="Gilroy R."/>
            <person name="Ravi A."/>
            <person name="Getino M."/>
            <person name="Pursley I."/>
            <person name="Horton D.L."/>
            <person name="Alikhan N.F."/>
            <person name="Baker D."/>
            <person name="Gharbi K."/>
            <person name="Hall N."/>
            <person name="Watson M."/>
            <person name="Adriaenssens E.M."/>
            <person name="Foster-Nyarko E."/>
            <person name="Jarju S."/>
            <person name="Secka A."/>
            <person name="Antonio M."/>
            <person name="Oren A."/>
            <person name="Chaudhuri R.R."/>
            <person name="La Ragione R."/>
            <person name="Hildebrand F."/>
            <person name="Pallen M.J."/>
        </authorList>
    </citation>
    <scope>NUCLEOTIDE SEQUENCE</scope>
    <source>
        <strain evidence="2">517</strain>
    </source>
</reference>
<keyword evidence="1" id="KW-0812">Transmembrane</keyword>
<keyword evidence="1" id="KW-1133">Transmembrane helix</keyword>
<feature type="transmembrane region" description="Helical" evidence="1">
    <location>
        <begin position="73"/>
        <end position="95"/>
    </location>
</feature>